<evidence type="ECO:0000313" key="7">
    <source>
        <dbReference type="Proteomes" id="UP000026960"/>
    </source>
</evidence>
<evidence type="ECO:0000259" key="5">
    <source>
        <dbReference type="Pfam" id="PF14226"/>
    </source>
</evidence>
<feature type="domain" description="Non-haem dioxygenase N-terminal" evidence="5">
    <location>
        <begin position="1"/>
        <end position="64"/>
    </location>
</feature>
<proteinExistence type="predicted"/>
<feature type="domain" description="Isopenicillin N synthase-like Fe(2+) 2OG dioxygenase" evidence="4">
    <location>
        <begin position="124"/>
        <end position="153"/>
    </location>
</feature>
<keyword evidence="2" id="KW-0560">Oxidoreductase</keyword>
<dbReference type="PANTHER" id="PTHR47991">
    <property type="entry name" value="OXOGLUTARATE/IRON-DEPENDENT DIOXYGENASE"/>
    <property type="match status" value="1"/>
</dbReference>
<keyword evidence="3" id="KW-0408">Iron</keyword>
<dbReference type="GO" id="GO:0046872">
    <property type="term" value="F:metal ion binding"/>
    <property type="evidence" value="ECO:0007669"/>
    <property type="project" value="UniProtKB-KW"/>
</dbReference>
<dbReference type="InterPro" id="IPR050295">
    <property type="entry name" value="Plant_2OG-oxidoreductases"/>
</dbReference>
<dbReference type="EnsemblPlants" id="OBART02G14380.1">
    <property type="protein sequence ID" value="OBART02G14380.1"/>
    <property type="gene ID" value="OBART02G14380"/>
</dbReference>
<feature type="domain" description="Isopenicillin N synthase-like Fe(2+) 2OG dioxygenase" evidence="4">
    <location>
        <begin position="156"/>
        <end position="191"/>
    </location>
</feature>
<dbReference type="AlphaFoldDB" id="A0A0D3F4D4"/>
<evidence type="ECO:0000313" key="6">
    <source>
        <dbReference type="EnsemblPlants" id="OBART02G14380.1"/>
    </source>
</evidence>
<organism evidence="6">
    <name type="scientific">Oryza barthii</name>
    <dbReference type="NCBI Taxonomy" id="65489"/>
    <lineage>
        <taxon>Eukaryota</taxon>
        <taxon>Viridiplantae</taxon>
        <taxon>Streptophyta</taxon>
        <taxon>Embryophyta</taxon>
        <taxon>Tracheophyta</taxon>
        <taxon>Spermatophyta</taxon>
        <taxon>Magnoliopsida</taxon>
        <taxon>Liliopsida</taxon>
        <taxon>Poales</taxon>
        <taxon>Poaceae</taxon>
        <taxon>BOP clade</taxon>
        <taxon>Oryzoideae</taxon>
        <taxon>Oryzeae</taxon>
        <taxon>Oryzinae</taxon>
        <taxon>Oryza</taxon>
    </lineage>
</organism>
<reference evidence="6" key="2">
    <citation type="submission" date="2015-03" db="UniProtKB">
        <authorList>
            <consortium name="EnsemblPlants"/>
        </authorList>
    </citation>
    <scope>IDENTIFICATION</scope>
</reference>
<evidence type="ECO:0000256" key="1">
    <source>
        <dbReference type="ARBA" id="ARBA00022723"/>
    </source>
</evidence>
<sequence>MDELMSASKEFFRQPLQMKREFSNLNDGEQFRAEGYGNDKVRSKDQILDWSDWIYLKVEPEDERNLALRPKHPSSFRDALHEFAVRCRRVKRDVLRAMARIAGLDDDDQHFVDQLGGRATVHARFNYYPPCPRPDLVMGIKPHSDGTVITVLLVARGADGLQVMSNGMFRSPVHRVVNSAEKERISLAMFYAVDPERVIEPAAGLVDEKRLTLYKKMKARDFLVGLSEHFSRGTRFVDTLKISP</sequence>
<dbReference type="InterPro" id="IPR026992">
    <property type="entry name" value="DIOX_N"/>
</dbReference>
<dbReference type="STRING" id="65489.A0A0D3F4D4"/>
<evidence type="ECO:0000259" key="4">
    <source>
        <dbReference type="Pfam" id="PF03171"/>
    </source>
</evidence>
<dbReference type="Proteomes" id="UP000026960">
    <property type="component" value="Chromosome 2"/>
</dbReference>
<protein>
    <recommendedName>
        <fullName evidence="8">Fe2OG dioxygenase domain-containing protein</fullName>
    </recommendedName>
</protein>
<dbReference type="PaxDb" id="65489-OBART02G14380.1"/>
<reference evidence="6" key="1">
    <citation type="journal article" date="2009" name="Rice">
        <title>De Novo Next Generation Sequencing of Plant Genomes.</title>
        <authorList>
            <person name="Rounsley S."/>
            <person name="Marri P.R."/>
            <person name="Yu Y."/>
            <person name="He R."/>
            <person name="Sisneros N."/>
            <person name="Goicoechea J.L."/>
            <person name="Lee S.J."/>
            <person name="Angelova A."/>
            <person name="Kudrna D."/>
            <person name="Luo M."/>
            <person name="Affourtit J."/>
            <person name="Desany B."/>
            <person name="Knight J."/>
            <person name="Niazi F."/>
            <person name="Egholm M."/>
            <person name="Wing R.A."/>
        </authorList>
    </citation>
    <scope>NUCLEOTIDE SEQUENCE [LARGE SCALE GENOMIC DNA]</scope>
    <source>
        <strain evidence="6">cv. IRGC 105608</strain>
    </source>
</reference>
<keyword evidence="7" id="KW-1185">Reference proteome</keyword>
<dbReference type="InterPro" id="IPR044861">
    <property type="entry name" value="IPNS-like_FE2OG_OXY"/>
</dbReference>
<dbReference type="HOGENOM" id="CLU_010119_16_2_1"/>
<evidence type="ECO:0000256" key="3">
    <source>
        <dbReference type="ARBA" id="ARBA00023004"/>
    </source>
</evidence>
<name>A0A0D3F4D4_9ORYZ</name>
<evidence type="ECO:0008006" key="8">
    <source>
        <dbReference type="Google" id="ProtNLM"/>
    </source>
</evidence>
<keyword evidence="1" id="KW-0479">Metal-binding</keyword>
<dbReference type="Gramene" id="OBART02G14380.1">
    <property type="protein sequence ID" value="OBART02G14380.1"/>
    <property type="gene ID" value="OBART02G14380"/>
</dbReference>
<dbReference type="eggNOG" id="KOG0143">
    <property type="taxonomic scope" value="Eukaryota"/>
</dbReference>
<dbReference type="Pfam" id="PF03171">
    <property type="entry name" value="2OG-FeII_Oxy"/>
    <property type="match status" value="2"/>
</dbReference>
<dbReference type="Gene3D" id="2.60.120.330">
    <property type="entry name" value="B-lactam Antibiotic, Isopenicillin N Synthase, Chain"/>
    <property type="match status" value="1"/>
</dbReference>
<dbReference type="SUPFAM" id="SSF51197">
    <property type="entry name" value="Clavaminate synthase-like"/>
    <property type="match status" value="1"/>
</dbReference>
<dbReference type="InterPro" id="IPR027443">
    <property type="entry name" value="IPNS-like_sf"/>
</dbReference>
<dbReference type="GO" id="GO:0016491">
    <property type="term" value="F:oxidoreductase activity"/>
    <property type="evidence" value="ECO:0007669"/>
    <property type="project" value="UniProtKB-KW"/>
</dbReference>
<dbReference type="Pfam" id="PF14226">
    <property type="entry name" value="DIOX_N"/>
    <property type="match status" value="1"/>
</dbReference>
<evidence type="ECO:0000256" key="2">
    <source>
        <dbReference type="ARBA" id="ARBA00023002"/>
    </source>
</evidence>
<accession>A0A0D3F4D4</accession>